<name>A0A292PTI7_9PEZI</name>
<evidence type="ECO:0000313" key="2">
    <source>
        <dbReference type="EMBL" id="CUS10111.1"/>
    </source>
</evidence>
<accession>A0A292PTI7</accession>
<organism evidence="2 3">
    <name type="scientific">Tuber aestivum</name>
    <name type="common">summer truffle</name>
    <dbReference type="NCBI Taxonomy" id="59557"/>
    <lineage>
        <taxon>Eukaryota</taxon>
        <taxon>Fungi</taxon>
        <taxon>Dikarya</taxon>
        <taxon>Ascomycota</taxon>
        <taxon>Pezizomycotina</taxon>
        <taxon>Pezizomycetes</taxon>
        <taxon>Pezizales</taxon>
        <taxon>Tuberaceae</taxon>
        <taxon>Tuber</taxon>
    </lineage>
</organism>
<dbReference type="Proteomes" id="UP001412239">
    <property type="component" value="Unassembled WGS sequence"/>
</dbReference>
<evidence type="ECO:0000313" key="3">
    <source>
        <dbReference type="Proteomes" id="UP001412239"/>
    </source>
</evidence>
<reference evidence="2" key="1">
    <citation type="submission" date="2015-10" db="EMBL/GenBank/DDBJ databases">
        <authorList>
            <person name="Regsiter A."/>
            <person name="william w."/>
        </authorList>
    </citation>
    <scope>NUCLEOTIDE SEQUENCE</scope>
    <source>
        <strain evidence="2">Montdore</strain>
    </source>
</reference>
<keyword evidence="3" id="KW-1185">Reference proteome</keyword>
<gene>
    <name evidence="2" type="ORF">GSTUAT00005794001</name>
</gene>
<proteinExistence type="predicted"/>
<protein>
    <submittedName>
        <fullName evidence="2">Uncharacterized protein</fullName>
    </submittedName>
</protein>
<feature type="region of interest" description="Disordered" evidence="1">
    <location>
        <begin position="1"/>
        <end position="22"/>
    </location>
</feature>
<dbReference type="AlphaFoldDB" id="A0A292PTI7"/>
<evidence type="ECO:0000256" key="1">
    <source>
        <dbReference type="SAM" id="MobiDB-lite"/>
    </source>
</evidence>
<dbReference type="EMBL" id="LN891056">
    <property type="protein sequence ID" value="CUS10111.1"/>
    <property type="molecule type" value="Genomic_DNA"/>
</dbReference>
<sequence>MENGITHDASHPVEPTPSTRDPELVSVDEYVRKFQNWRLGGESFGSPGGEEGLELRMQMPKSDFIGFSEILDVGDDEKFLKVLFNALTSLLIIQHMPIPIHEKVISTVLEGFNLARSSLPIPLHQSIAIVYNQKFLSFKHGYNGSRKVPDTMVQVDNATGTLEIKFLWEVGYAETYDDLVWDARMWLEGTDTVSVVMLVKMNEDPAYQNPTPRLTDDEFDNQEFPPSEEVSQEHFSLDEVHGPTCYKGLRWVGKITGSTEIWKRDPTSHLAICTFGRKNHLNADNTTYILFHLSDVMDVSFEENHHVRFDLGLFHRKLGAYIRELAVEQCGAALEAREGRANVLDRDFQPSPAAGFT</sequence>